<evidence type="ECO:0000256" key="2">
    <source>
        <dbReference type="ARBA" id="ARBA00023015"/>
    </source>
</evidence>
<gene>
    <name evidence="7" type="ORF">G5V58_18455</name>
</gene>
<dbReference type="PANTHER" id="PTHR43133:SF8">
    <property type="entry name" value="RNA POLYMERASE SIGMA FACTOR HI_1459-RELATED"/>
    <property type="match status" value="1"/>
</dbReference>
<dbReference type="Proteomes" id="UP000502996">
    <property type="component" value="Chromosome"/>
</dbReference>
<dbReference type="KEGG" id="nano:G5V58_18455"/>
<dbReference type="InterPro" id="IPR013325">
    <property type="entry name" value="RNA_pol_sigma_r2"/>
</dbReference>
<dbReference type="GO" id="GO:0003677">
    <property type="term" value="F:DNA binding"/>
    <property type="evidence" value="ECO:0007669"/>
    <property type="project" value="UniProtKB-KW"/>
</dbReference>
<dbReference type="InterPro" id="IPR039425">
    <property type="entry name" value="RNA_pol_sigma-70-like"/>
</dbReference>
<evidence type="ECO:0000313" key="7">
    <source>
        <dbReference type="EMBL" id="QIG44498.1"/>
    </source>
</evidence>
<proteinExistence type="inferred from homology"/>
<keyword evidence="4" id="KW-0238">DNA-binding</keyword>
<dbReference type="InterPro" id="IPR036388">
    <property type="entry name" value="WH-like_DNA-bd_sf"/>
</dbReference>
<dbReference type="GO" id="GO:0006352">
    <property type="term" value="P:DNA-templated transcription initiation"/>
    <property type="evidence" value="ECO:0007669"/>
    <property type="project" value="InterPro"/>
</dbReference>
<protein>
    <submittedName>
        <fullName evidence="7">Sigma-70 family RNA polymerase sigma factor</fullName>
    </submittedName>
</protein>
<sequence length="183" mass="20352">MTQAPDDDARARFEALAAEVAEPVRRFLARRTDPDTADDVLAETLLVCWRRLDQVPDPALPWVYGVARNCLANEERSGRRQWRLAAKITVVDPPQEAAPADDEGSGAEERVAAVLATMRPEEAELLRLWAWEQLGPSEIAAVLGLTPNAVSIRLHRARGKFKDELRKIERAGGHEAVREGRDT</sequence>
<dbReference type="RefSeq" id="WP_165236026.1">
    <property type="nucleotide sequence ID" value="NZ_CP049257.1"/>
</dbReference>
<keyword evidence="8" id="KW-1185">Reference proteome</keyword>
<evidence type="ECO:0000259" key="6">
    <source>
        <dbReference type="Pfam" id="PF08281"/>
    </source>
</evidence>
<dbReference type="EMBL" id="CP049257">
    <property type="protein sequence ID" value="QIG44498.1"/>
    <property type="molecule type" value="Genomic_DNA"/>
</dbReference>
<name>A0A6G6WGP5_9ACTN</name>
<dbReference type="Gene3D" id="1.10.10.10">
    <property type="entry name" value="Winged helix-like DNA-binding domain superfamily/Winged helix DNA-binding domain"/>
    <property type="match status" value="1"/>
</dbReference>
<accession>A0A6G6WGP5</accession>
<keyword evidence="2" id="KW-0805">Transcription regulation</keyword>
<organism evidence="7 8">
    <name type="scientific">Nocardioides anomalus</name>
    <dbReference type="NCBI Taxonomy" id="2712223"/>
    <lineage>
        <taxon>Bacteria</taxon>
        <taxon>Bacillati</taxon>
        <taxon>Actinomycetota</taxon>
        <taxon>Actinomycetes</taxon>
        <taxon>Propionibacteriales</taxon>
        <taxon>Nocardioidaceae</taxon>
        <taxon>Nocardioides</taxon>
    </lineage>
</organism>
<reference evidence="7 8" key="1">
    <citation type="submission" date="2020-02" db="EMBL/GenBank/DDBJ databases">
        <title>Full genome sequence of Nocardioides sp. R-3366.</title>
        <authorList>
            <person name="Im W.-T."/>
        </authorList>
    </citation>
    <scope>NUCLEOTIDE SEQUENCE [LARGE SCALE GENOMIC DNA]</scope>
    <source>
        <strain evidence="7 8">R-3366</strain>
    </source>
</reference>
<dbReference type="Gene3D" id="1.10.1740.10">
    <property type="match status" value="1"/>
</dbReference>
<dbReference type="GO" id="GO:0016987">
    <property type="term" value="F:sigma factor activity"/>
    <property type="evidence" value="ECO:0007669"/>
    <property type="project" value="UniProtKB-KW"/>
</dbReference>
<evidence type="ECO:0000256" key="1">
    <source>
        <dbReference type="ARBA" id="ARBA00010641"/>
    </source>
</evidence>
<evidence type="ECO:0000256" key="4">
    <source>
        <dbReference type="ARBA" id="ARBA00023125"/>
    </source>
</evidence>
<keyword evidence="3" id="KW-0731">Sigma factor</keyword>
<evidence type="ECO:0000256" key="5">
    <source>
        <dbReference type="ARBA" id="ARBA00023163"/>
    </source>
</evidence>
<dbReference type="SUPFAM" id="SSF88659">
    <property type="entry name" value="Sigma3 and sigma4 domains of RNA polymerase sigma factors"/>
    <property type="match status" value="1"/>
</dbReference>
<comment type="similarity">
    <text evidence="1">Belongs to the sigma-70 factor family. ECF subfamily.</text>
</comment>
<dbReference type="InterPro" id="IPR013249">
    <property type="entry name" value="RNA_pol_sigma70_r4_t2"/>
</dbReference>
<dbReference type="SUPFAM" id="SSF88946">
    <property type="entry name" value="Sigma2 domain of RNA polymerase sigma factors"/>
    <property type="match status" value="1"/>
</dbReference>
<feature type="domain" description="RNA polymerase sigma factor 70 region 4 type 2" evidence="6">
    <location>
        <begin position="109"/>
        <end position="160"/>
    </location>
</feature>
<evidence type="ECO:0000313" key="8">
    <source>
        <dbReference type="Proteomes" id="UP000502996"/>
    </source>
</evidence>
<dbReference type="NCBIfam" id="TIGR02937">
    <property type="entry name" value="sigma70-ECF"/>
    <property type="match status" value="1"/>
</dbReference>
<dbReference type="InterPro" id="IPR013324">
    <property type="entry name" value="RNA_pol_sigma_r3/r4-like"/>
</dbReference>
<dbReference type="Pfam" id="PF08281">
    <property type="entry name" value="Sigma70_r4_2"/>
    <property type="match status" value="1"/>
</dbReference>
<dbReference type="InterPro" id="IPR014284">
    <property type="entry name" value="RNA_pol_sigma-70_dom"/>
</dbReference>
<keyword evidence="5" id="KW-0804">Transcription</keyword>
<evidence type="ECO:0000256" key="3">
    <source>
        <dbReference type="ARBA" id="ARBA00023082"/>
    </source>
</evidence>
<dbReference type="AlphaFoldDB" id="A0A6G6WGP5"/>
<dbReference type="PANTHER" id="PTHR43133">
    <property type="entry name" value="RNA POLYMERASE ECF-TYPE SIGMA FACTO"/>
    <property type="match status" value="1"/>
</dbReference>